<dbReference type="EMBL" id="LNQE01000844">
    <property type="protein sequence ID" value="KUG24550.1"/>
    <property type="molecule type" value="Genomic_DNA"/>
</dbReference>
<comment type="caution">
    <text evidence="3">The sequence shown here is derived from an EMBL/GenBank/DDBJ whole genome shotgun (WGS) entry which is preliminary data.</text>
</comment>
<protein>
    <submittedName>
        <fullName evidence="3">Methylmalonyl-coa mutase</fullName>
        <ecNumber evidence="3">5.4.99.2</ecNumber>
    </submittedName>
</protein>
<dbReference type="EC" id="5.4.99.2" evidence="3"/>
<dbReference type="GO" id="GO:0004494">
    <property type="term" value="F:methylmalonyl-CoA mutase activity"/>
    <property type="evidence" value="ECO:0007669"/>
    <property type="project" value="UniProtKB-EC"/>
</dbReference>
<evidence type="ECO:0000259" key="2">
    <source>
        <dbReference type="Pfam" id="PF01642"/>
    </source>
</evidence>
<evidence type="ECO:0000313" key="3">
    <source>
        <dbReference type="EMBL" id="KUG24550.1"/>
    </source>
</evidence>
<proteinExistence type="predicted"/>
<dbReference type="SUPFAM" id="SSF51703">
    <property type="entry name" value="Cobalamin (vitamin B12)-dependent enzymes"/>
    <property type="match status" value="1"/>
</dbReference>
<name>A0A0W8FUM7_9ZZZZ</name>
<dbReference type="InterPro" id="IPR016176">
    <property type="entry name" value="Cbl-dep_enz_cat"/>
</dbReference>
<reference evidence="3" key="1">
    <citation type="journal article" date="2015" name="Proc. Natl. Acad. Sci. U.S.A.">
        <title>Networks of energetic and metabolic interactions define dynamics in microbial communities.</title>
        <authorList>
            <person name="Embree M."/>
            <person name="Liu J.K."/>
            <person name="Al-Bassam M.M."/>
            <person name="Zengler K."/>
        </authorList>
    </citation>
    <scope>NUCLEOTIDE SEQUENCE</scope>
</reference>
<organism evidence="3">
    <name type="scientific">hydrocarbon metagenome</name>
    <dbReference type="NCBI Taxonomy" id="938273"/>
    <lineage>
        <taxon>unclassified sequences</taxon>
        <taxon>metagenomes</taxon>
        <taxon>ecological metagenomes</taxon>
    </lineage>
</organism>
<dbReference type="Pfam" id="PF01642">
    <property type="entry name" value="MM_CoA_mutase"/>
    <property type="match status" value="1"/>
</dbReference>
<dbReference type="PANTHER" id="PTHR48101">
    <property type="entry name" value="METHYLMALONYL-COA MUTASE, MITOCHONDRIAL-RELATED"/>
    <property type="match status" value="1"/>
</dbReference>
<dbReference type="NCBIfam" id="TIGR00641">
    <property type="entry name" value="acid_CoA_mut_N"/>
    <property type="match status" value="1"/>
</dbReference>
<dbReference type="InterPro" id="IPR006098">
    <property type="entry name" value="MMCoA_mutase_a_cat"/>
</dbReference>
<dbReference type="AlphaFoldDB" id="A0A0W8FUM7"/>
<feature type="domain" description="Methylmalonyl-CoA mutase alpha/beta chain catalytic" evidence="2">
    <location>
        <begin position="93"/>
        <end position="577"/>
    </location>
</feature>
<dbReference type="InterPro" id="IPR006099">
    <property type="entry name" value="MeMalonylCoA_mutase_a/b_cat"/>
</dbReference>
<gene>
    <name evidence="3" type="ORF">ASZ90_005662</name>
</gene>
<accession>A0A0W8FUM7</accession>
<evidence type="ECO:0000256" key="1">
    <source>
        <dbReference type="ARBA" id="ARBA00023235"/>
    </source>
</evidence>
<dbReference type="PANTHER" id="PTHR48101:SF1">
    <property type="entry name" value="METHYLMALONYL-COA MUTASE, LARGE SUBUNIT"/>
    <property type="match status" value="1"/>
</dbReference>
<dbReference type="Gene3D" id="3.20.20.240">
    <property type="entry name" value="Methylmalonyl-CoA mutase"/>
    <property type="match status" value="1"/>
</dbReference>
<sequence>MKKNSKKEIKEALKKWEDEVKNPRVKKFNLVKSPTSFYTPLSSDSSHFLEKVGFPGQFPYTAGNTPLEFWRAYAEFGAKLNYRSDWGGTGRSGKYGGFGTPVDYRDYLLRMQSMGRKGGPNIAFDLVTQCGYDSDSHFAEGEVGRVGVAVDSLRDFEIIYEAYTGDLDIDKVPSNFTINAPAAVFIAMYACLAKKRGIPLDKLTGTPQNDILKEFIARGTYIFPPKQSMRLFRDTCVFCCKHMPELNINSIGGYHIREAGATRVQDLAFSMANGIAYIKAGIEGGLDVDEFAPAFTFNAFGGSMEVYNEIAFQRAARRVWAHILRDRFNAKDPKSMQIRQPITAHIGCSSTTLQRPLNNLARAVVGGMAAGMSGAIPGAFPPFDEPLGLGHSQEAVQLQQDASRIMIFEAKVTDVCDPWAGSYFMESLTDEIEKDALAELEKIEKMGGAVAAIENGYMQKAVARSAYERQKKIEKQEDLVVGVNCFTSEHEIDVSINRQVEATYDPQLMKTAEERQKANLAQLKRERDGKAVVTTLRNLKVQAEDKDKNLMPAICECVENDATLQEICDVLREVFGEAQPMKI</sequence>
<dbReference type="GO" id="GO:0031419">
    <property type="term" value="F:cobalamin binding"/>
    <property type="evidence" value="ECO:0007669"/>
    <property type="project" value="InterPro"/>
</dbReference>
<keyword evidence="1 3" id="KW-0413">Isomerase</keyword>